<evidence type="ECO:0000256" key="5">
    <source>
        <dbReference type="ARBA" id="ARBA00022989"/>
    </source>
</evidence>
<proteinExistence type="inferred from homology"/>
<comment type="similarity">
    <text evidence="7">Belongs to the binding-protein-dependent transport system permease family.</text>
</comment>
<dbReference type="PROSITE" id="PS50928">
    <property type="entry name" value="ABC_TM1"/>
    <property type="match status" value="1"/>
</dbReference>
<dbReference type="RefSeq" id="WP_188989548.1">
    <property type="nucleotide sequence ID" value="NZ_BMHP01000001.1"/>
</dbReference>
<evidence type="ECO:0000259" key="8">
    <source>
        <dbReference type="PROSITE" id="PS50928"/>
    </source>
</evidence>
<dbReference type="InterPro" id="IPR035906">
    <property type="entry name" value="MetI-like_sf"/>
</dbReference>
<comment type="subcellular location">
    <subcellularLocation>
        <location evidence="1 7">Cell membrane</location>
        <topology evidence="1 7">Multi-pass membrane protein</topology>
    </subcellularLocation>
</comment>
<dbReference type="SUPFAM" id="SSF161098">
    <property type="entry name" value="MetI-like"/>
    <property type="match status" value="1"/>
</dbReference>
<feature type="transmembrane region" description="Helical" evidence="7">
    <location>
        <begin position="208"/>
        <end position="231"/>
    </location>
</feature>
<dbReference type="EMBL" id="BMHP01000001">
    <property type="protein sequence ID" value="GGD53877.1"/>
    <property type="molecule type" value="Genomic_DNA"/>
</dbReference>
<dbReference type="PANTHER" id="PTHR43744:SF8">
    <property type="entry name" value="SN-GLYCEROL-3-PHOSPHATE TRANSPORT SYSTEM PERMEASE PROTEIN UGPE"/>
    <property type="match status" value="1"/>
</dbReference>
<feature type="transmembrane region" description="Helical" evidence="7">
    <location>
        <begin position="140"/>
        <end position="159"/>
    </location>
</feature>
<keyword evidence="10" id="KW-1185">Reference proteome</keyword>
<organism evidence="9 10">
    <name type="scientific">Paenibacillus nasutitermitis</name>
    <dbReference type="NCBI Taxonomy" id="1652958"/>
    <lineage>
        <taxon>Bacteria</taxon>
        <taxon>Bacillati</taxon>
        <taxon>Bacillota</taxon>
        <taxon>Bacilli</taxon>
        <taxon>Bacillales</taxon>
        <taxon>Paenibacillaceae</taxon>
        <taxon>Paenibacillus</taxon>
    </lineage>
</organism>
<dbReference type="Pfam" id="PF00528">
    <property type="entry name" value="BPD_transp_1"/>
    <property type="match status" value="1"/>
</dbReference>
<feature type="transmembrane region" description="Helical" evidence="7">
    <location>
        <begin position="71"/>
        <end position="91"/>
    </location>
</feature>
<feature type="domain" description="ABC transmembrane type-1" evidence="8">
    <location>
        <begin position="68"/>
        <end position="267"/>
    </location>
</feature>
<keyword evidence="6 7" id="KW-0472">Membrane</keyword>
<evidence type="ECO:0000256" key="1">
    <source>
        <dbReference type="ARBA" id="ARBA00004651"/>
    </source>
</evidence>
<keyword evidence="4 7" id="KW-0812">Transmembrane</keyword>
<evidence type="ECO:0000256" key="6">
    <source>
        <dbReference type="ARBA" id="ARBA00023136"/>
    </source>
</evidence>
<feature type="transmembrane region" description="Helical" evidence="7">
    <location>
        <begin position="103"/>
        <end position="120"/>
    </location>
</feature>
<dbReference type="Gene3D" id="1.10.3720.10">
    <property type="entry name" value="MetI-like"/>
    <property type="match status" value="1"/>
</dbReference>
<evidence type="ECO:0000256" key="2">
    <source>
        <dbReference type="ARBA" id="ARBA00022448"/>
    </source>
</evidence>
<protein>
    <submittedName>
        <fullName evidence="9">Sugar ABC transporter permease</fullName>
    </submittedName>
</protein>
<dbReference type="GO" id="GO:0005886">
    <property type="term" value="C:plasma membrane"/>
    <property type="evidence" value="ECO:0007669"/>
    <property type="project" value="UniProtKB-SubCell"/>
</dbReference>
<dbReference type="GO" id="GO:0055085">
    <property type="term" value="P:transmembrane transport"/>
    <property type="evidence" value="ECO:0007669"/>
    <property type="project" value="InterPro"/>
</dbReference>
<dbReference type="AlphaFoldDB" id="A0A916YNZ6"/>
<comment type="caution">
    <text evidence="9">The sequence shown here is derived from an EMBL/GenBank/DDBJ whole genome shotgun (WGS) entry which is preliminary data.</text>
</comment>
<gene>
    <name evidence="9" type="primary">lacG</name>
    <name evidence="9" type="ORF">GCM10010911_09240</name>
</gene>
<dbReference type="CDD" id="cd06261">
    <property type="entry name" value="TM_PBP2"/>
    <property type="match status" value="1"/>
</dbReference>
<dbReference type="Proteomes" id="UP000612456">
    <property type="component" value="Unassembled WGS sequence"/>
</dbReference>
<feature type="transmembrane region" description="Helical" evidence="7">
    <location>
        <begin position="12"/>
        <end position="35"/>
    </location>
</feature>
<name>A0A916YNZ6_9BACL</name>
<sequence length="282" mass="31442">MPRKINAKAIISYSLLAVILILSFVPIIMMLSMSLRNSLMIYGDFWGMPWPPILSNFSFALFDLMAPILRTIYLCVISILGIMLFSTLSGYAFARLKFVGRNLMFWVIVMLMTVPGVLLLTPNFVLADWLHLKNSLEGLAVFYIGGGQLFAIFLLRTFFTSQPEELFEAARMEGANEFRCVWSIALPLARPILITIAIMNFLSIYNDLIWPMLLISTPDLQTISMALASYAPDSGNSVGKISRPDLGIITSGYVFASVPLLLMFTLGMRYFIEGLTSGSIKA</sequence>
<evidence type="ECO:0000256" key="4">
    <source>
        <dbReference type="ARBA" id="ARBA00022692"/>
    </source>
</evidence>
<dbReference type="PANTHER" id="PTHR43744">
    <property type="entry name" value="ABC TRANSPORTER PERMEASE PROTEIN MG189-RELATED-RELATED"/>
    <property type="match status" value="1"/>
</dbReference>
<keyword evidence="2 7" id="KW-0813">Transport</keyword>
<evidence type="ECO:0000313" key="10">
    <source>
        <dbReference type="Proteomes" id="UP000612456"/>
    </source>
</evidence>
<keyword evidence="3" id="KW-1003">Cell membrane</keyword>
<feature type="transmembrane region" description="Helical" evidence="7">
    <location>
        <begin position="180"/>
        <end position="202"/>
    </location>
</feature>
<feature type="transmembrane region" description="Helical" evidence="7">
    <location>
        <begin position="252"/>
        <end position="272"/>
    </location>
</feature>
<evidence type="ECO:0000256" key="3">
    <source>
        <dbReference type="ARBA" id="ARBA00022475"/>
    </source>
</evidence>
<evidence type="ECO:0000256" key="7">
    <source>
        <dbReference type="RuleBase" id="RU363032"/>
    </source>
</evidence>
<reference evidence="9" key="1">
    <citation type="journal article" date="2014" name="Int. J. Syst. Evol. Microbiol.">
        <title>Complete genome sequence of Corynebacterium casei LMG S-19264T (=DSM 44701T), isolated from a smear-ripened cheese.</title>
        <authorList>
            <consortium name="US DOE Joint Genome Institute (JGI-PGF)"/>
            <person name="Walter F."/>
            <person name="Albersmeier A."/>
            <person name="Kalinowski J."/>
            <person name="Ruckert C."/>
        </authorList>
    </citation>
    <scope>NUCLEOTIDE SEQUENCE</scope>
    <source>
        <strain evidence="9">CGMCC 1.15178</strain>
    </source>
</reference>
<dbReference type="InterPro" id="IPR000515">
    <property type="entry name" value="MetI-like"/>
</dbReference>
<evidence type="ECO:0000313" key="9">
    <source>
        <dbReference type="EMBL" id="GGD53877.1"/>
    </source>
</evidence>
<accession>A0A916YNZ6</accession>
<keyword evidence="5 7" id="KW-1133">Transmembrane helix</keyword>
<reference evidence="9" key="2">
    <citation type="submission" date="2020-09" db="EMBL/GenBank/DDBJ databases">
        <authorList>
            <person name="Sun Q."/>
            <person name="Zhou Y."/>
        </authorList>
    </citation>
    <scope>NUCLEOTIDE SEQUENCE</scope>
    <source>
        <strain evidence="9">CGMCC 1.15178</strain>
    </source>
</reference>